<organism evidence="2 3">
    <name type="scientific">Labilithrix luteola</name>
    <dbReference type="NCBI Taxonomy" id="1391654"/>
    <lineage>
        <taxon>Bacteria</taxon>
        <taxon>Pseudomonadati</taxon>
        <taxon>Myxococcota</taxon>
        <taxon>Polyangia</taxon>
        <taxon>Polyangiales</taxon>
        <taxon>Labilitrichaceae</taxon>
        <taxon>Labilithrix</taxon>
    </lineage>
</organism>
<sequence>MFLLGCAAIAQGCGGSEASVTPASTNNASNDGGDEDGSPTSGDASSDDGGEAVTDGGSNIDPDAGDPSDDAGTDGGPCNTLANEGQAVTSTCASVRPPTHGGALVGGTYLLESVVALGAPNFCQNQFLPTGFRETLALTVDGAGVGTVQTVARIANTGTHHRTFTLAPGAGGTSPASNTGTCPVSAAAPLPYNSETRLNKQVLELLQPYGKSLAIYRFVKK</sequence>
<proteinExistence type="predicted"/>
<evidence type="ECO:0000313" key="3">
    <source>
        <dbReference type="Proteomes" id="UP000064967"/>
    </source>
</evidence>
<gene>
    <name evidence="2" type="ORF">AKJ09_05682</name>
</gene>
<protein>
    <submittedName>
        <fullName evidence="2">Uncharacterized protein</fullName>
    </submittedName>
</protein>
<evidence type="ECO:0000256" key="1">
    <source>
        <dbReference type="SAM" id="MobiDB-lite"/>
    </source>
</evidence>
<feature type="compositionally biased region" description="Polar residues" evidence="1">
    <location>
        <begin position="18"/>
        <end position="30"/>
    </location>
</feature>
<dbReference type="EMBL" id="CP012333">
    <property type="protein sequence ID" value="AKU99018.1"/>
    <property type="molecule type" value="Genomic_DNA"/>
</dbReference>
<reference evidence="2 3" key="1">
    <citation type="submission" date="2015-08" db="EMBL/GenBank/DDBJ databases">
        <authorList>
            <person name="Babu N.S."/>
            <person name="Beckwith C.J."/>
            <person name="Beseler K.G."/>
            <person name="Brison A."/>
            <person name="Carone J.V."/>
            <person name="Caskin T.P."/>
            <person name="Diamond M."/>
            <person name="Durham M.E."/>
            <person name="Foxe J.M."/>
            <person name="Go M."/>
            <person name="Henderson B.A."/>
            <person name="Jones I.B."/>
            <person name="McGettigan J.A."/>
            <person name="Micheletti S.J."/>
            <person name="Nasrallah M.E."/>
            <person name="Ortiz D."/>
            <person name="Piller C.R."/>
            <person name="Privatt S.R."/>
            <person name="Schneider S.L."/>
            <person name="Sharp S."/>
            <person name="Smith T.C."/>
            <person name="Stanton J.D."/>
            <person name="Ullery H.E."/>
            <person name="Wilson R.J."/>
            <person name="Serrano M.G."/>
            <person name="Buck G."/>
            <person name="Lee V."/>
            <person name="Wang Y."/>
            <person name="Carvalho R."/>
            <person name="Voegtly L."/>
            <person name="Shi R."/>
            <person name="Duckworth R."/>
            <person name="Johnson A."/>
            <person name="Loviza R."/>
            <person name="Walstead R."/>
            <person name="Shah Z."/>
            <person name="Kiflezghi M."/>
            <person name="Wade K."/>
            <person name="Ball S.L."/>
            <person name="Bradley K.W."/>
            <person name="Asai D.J."/>
            <person name="Bowman C.A."/>
            <person name="Russell D.A."/>
            <person name="Pope W.H."/>
            <person name="Jacobs-Sera D."/>
            <person name="Hendrix R.W."/>
            <person name="Hatfull G.F."/>
        </authorList>
    </citation>
    <scope>NUCLEOTIDE SEQUENCE [LARGE SCALE GENOMIC DNA]</scope>
    <source>
        <strain evidence="2 3">DSM 27648</strain>
    </source>
</reference>
<dbReference type="KEGG" id="llu:AKJ09_05682"/>
<accession>A0A0K1PZR6</accession>
<keyword evidence="3" id="KW-1185">Reference proteome</keyword>
<name>A0A0K1PZR6_9BACT</name>
<feature type="region of interest" description="Disordered" evidence="1">
    <location>
        <begin position="15"/>
        <end position="82"/>
    </location>
</feature>
<dbReference type="Proteomes" id="UP000064967">
    <property type="component" value="Chromosome"/>
</dbReference>
<dbReference type="AlphaFoldDB" id="A0A0K1PZR6"/>
<feature type="compositionally biased region" description="Acidic residues" evidence="1">
    <location>
        <begin position="63"/>
        <end position="72"/>
    </location>
</feature>
<evidence type="ECO:0000313" key="2">
    <source>
        <dbReference type="EMBL" id="AKU99018.1"/>
    </source>
</evidence>